<organism evidence="12 13">
    <name type="scientific">Halomonas casei</name>
    <dbReference type="NCBI Taxonomy" id="2742613"/>
    <lineage>
        <taxon>Bacteria</taxon>
        <taxon>Pseudomonadati</taxon>
        <taxon>Pseudomonadota</taxon>
        <taxon>Gammaproteobacteria</taxon>
        <taxon>Oceanospirillales</taxon>
        <taxon>Halomonadaceae</taxon>
        <taxon>Halomonas</taxon>
    </lineage>
</organism>
<dbReference type="Pfam" id="PF00580">
    <property type="entry name" value="UvrD-helicase"/>
    <property type="match status" value="2"/>
</dbReference>
<evidence type="ECO:0000256" key="9">
    <source>
        <dbReference type="ARBA" id="ARBA00048988"/>
    </source>
</evidence>
<comment type="catalytic activity">
    <reaction evidence="6">
        <text>Couples ATP hydrolysis with the unwinding of duplex DNA by translocating in the 3'-5' direction.</text>
        <dbReference type="EC" id="5.6.2.4"/>
    </reaction>
</comment>
<evidence type="ECO:0000256" key="10">
    <source>
        <dbReference type="PROSITE-ProRule" id="PRU00560"/>
    </source>
</evidence>
<accession>A0ABR9EXB7</accession>
<dbReference type="InterPro" id="IPR014016">
    <property type="entry name" value="UvrD-like_ATP-bd"/>
</dbReference>
<dbReference type="InterPro" id="IPR014017">
    <property type="entry name" value="DNA_helicase_UvrD-like_C"/>
</dbReference>
<comment type="catalytic activity">
    <reaction evidence="9">
        <text>ATP + H2O = ADP + phosphate + H(+)</text>
        <dbReference type="Rhea" id="RHEA:13065"/>
        <dbReference type="ChEBI" id="CHEBI:15377"/>
        <dbReference type="ChEBI" id="CHEBI:15378"/>
        <dbReference type="ChEBI" id="CHEBI:30616"/>
        <dbReference type="ChEBI" id="CHEBI:43474"/>
        <dbReference type="ChEBI" id="CHEBI:456216"/>
        <dbReference type="EC" id="5.6.2.4"/>
    </reaction>
</comment>
<keyword evidence="13" id="KW-1185">Reference proteome</keyword>
<dbReference type="SUPFAM" id="SSF52540">
    <property type="entry name" value="P-loop containing nucleoside triphosphate hydrolases"/>
    <property type="match status" value="1"/>
</dbReference>
<dbReference type="PANTHER" id="PTHR11070:SF2">
    <property type="entry name" value="ATP-DEPENDENT DNA HELICASE SRS2"/>
    <property type="match status" value="1"/>
</dbReference>
<dbReference type="RefSeq" id="WP_096277305.1">
    <property type="nucleotide sequence ID" value="NZ_CBCSBM010000003.1"/>
</dbReference>
<dbReference type="InterPro" id="IPR000212">
    <property type="entry name" value="DNA_helicase_UvrD/REP"/>
</dbReference>
<dbReference type="InterPro" id="IPR027417">
    <property type="entry name" value="P-loop_NTPase"/>
</dbReference>
<dbReference type="EMBL" id="RRZD01000001">
    <property type="protein sequence ID" value="MBE0398850.1"/>
    <property type="molecule type" value="Genomic_DNA"/>
</dbReference>
<evidence type="ECO:0000256" key="7">
    <source>
        <dbReference type="ARBA" id="ARBA00034808"/>
    </source>
</evidence>
<feature type="binding site" evidence="10">
    <location>
        <begin position="8"/>
        <end position="15"/>
    </location>
    <ligand>
        <name>ATP</name>
        <dbReference type="ChEBI" id="CHEBI:30616"/>
    </ligand>
</feature>
<gene>
    <name evidence="12" type="ORF">EI168_01840</name>
</gene>
<evidence type="ECO:0000256" key="3">
    <source>
        <dbReference type="ARBA" id="ARBA00022806"/>
    </source>
</evidence>
<evidence type="ECO:0000256" key="4">
    <source>
        <dbReference type="ARBA" id="ARBA00022840"/>
    </source>
</evidence>
<evidence type="ECO:0000256" key="2">
    <source>
        <dbReference type="ARBA" id="ARBA00022801"/>
    </source>
</evidence>
<evidence type="ECO:0000256" key="1">
    <source>
        <dbReference type="ARBA" id="ARBA00022741"/>
    </source>
</evidence>
<dbReference type="Pfam" id="PF13361">
    <property type="entry name" value="UvrD_C"/>
    <property type="match status" value="1"/>
</dbReference>
<proteinExistence type="predicted"/>
<sequence length="400" mass="45594">MTNELWIAGAGSGKTHKIITDAINIIDGGGRVLVITYTINNQAELRSRFVELYGKSSEDFVVKGLFSFYLEDMVRPYQNLVFTDRITAIAFTENNPHLWPGSTKYKKNRGEKLDDGLINPLHYLTPCKTQVYSGLLAKLAALIAKQSTNAPAKRLQDIYHRVFFDEVQDLVGWDYEVIKSLSKIMPSTICCVGDFRQTIYSTTFGHKAPKTSQQKIKYFHKLKFKQHSMPTNRRCIQSICDLSDTIHPNMYVRAVSEVDNIPDEIAHHYGTYLVKKSQVNDYIKYLNPQILRWSSTTGKSYLPANLSWHTFGSSKGLGFNRVLIIPPKKHIDFLSGDTEAFNKDKTDESRNKLYVAITRARYSLAILVDDKLVGKIPYPVWNDTINSTTYPKNNLNSNRT</sequence>
<dbReference type="Gene3D" id="3.40.50.300">
    <property type="entry name" value="P-loop containing nucleotide triphosphate hydrolases"/>
    <property type="match status" value="2"/>
</dbReference>
<keyword evidence="3 10" id="KW-0347">Helicase</keyword>
<keyword evidence="1 10" id="KW-0547">Nucleotide-binding</keyword>
<evidence type="ECO:0000259" key="11">
    <source>
        <dbReference type="PROSITE" id="PS51198"/>
    </source>
</evidence>
<protein>
    <recommendedName>
        <fullName evidence="7">DNA 3'-5' helicase</fullName>
        <ecNumber evidence="7">5.6.2.4</ecNumber>
    </recommendedName>
    <alternativeName>
        <fullName evidence="8">DNA 3'-5' helicase II</fullName>
    </alternativeName>
</protein>
<comment type="caution">
    <text evidence="12">The sequence shown here is derived from an EMBL/GenBank/DDBJ whole genome shotgun (WGS) entry which is preliminary data.</text>
</comment>
<dbReference type="PROSITE" id="PS51198">
    <property type="entry name" value="UVRD_HELICASE_ATP_BIND"/>
    <property type="match status" value="1"/>
</dbReference>
<keyword evidence="5" id="KW-0413">Isomerase</keyword>
<keyword evidence="4 10" id="KW-0067">ATP-binding</keyword>
<dbReference type="Proteomes" id="UP001645039">
    <property type="component" value="Unassembled WGS sequence"/>
</dbReference>
<dbReference type="PANTHER" id="PTHR11070">
    <property type="entry name" value="UVRD / RECB / PCRA DNA HELICASE FAMILY MEMBER"/>
    <property type="match status" value="1"/>
</dbReference>
<keyword evidence="2 10" id="KW-0378">Hydrolase</keyword>
<name>A0ABR9EXB7_9GAMM</name>
<evidence type="ECO:0000256" key="5">
    <source>
        <dbReference type="ARBA" id="ARBA00023235"/>
    </source>
</evidence>
<reference evidence="12 13" key="1">
    <citation type="submission" date="2020-07" db="EMBL/GenBank/DDBJ databases">
        <title>Halophilic bacteria isolated from french cheeses.</title>
        <authorList>
            <person name="Kothe C.I."/>
            <person name="Farah-Kraiem B."/>
            <person name="Renault P."/>
            <person name="Dridi B."/>
        </authorList>
    </citation>
    <scope>NUCLEOTIDE SEQUENCE [LARGE SCALE GENOMIC DNA]</scope>
    <source>
        <strain evidence="12 13">FME1</strain>
    </source>
</reference>
<evidence type="ECO:0000313" key="12">
    <source>
        <dbReference type="EMBL" id="MBE0398850.1"/>
    </source>
</evidence>
<dbReference type="EC" id="5.6.2.4" evidence="7"/>
<evidence type="ECO:0000313" key="13">
    <source>
        <dbReference type="Proteomes" id="UP001645039"/>
    </source>
</evidence>
<feature type="domain" description="UvrD-like helicase ATP-binding" evidence="11">
    <location>
        <begin position="1"/>
        <end position="236"/>
    </location>
</feature>
<evidence type="ECO:0000256" key="8">
    <source>
        <dbReference type="ARBA" id="ARBA00034923"/>
    </source>
</evidence>
<evidence type="ECO:0000256" key="6">
    <source>
        <dbReference type="ARBA" id="ARBA00034617"/>
    </source>
</evidence>